<dbReference type="InterPro" id="IPR050107">
    <property type="entry name" value="ABC_carbohydrate_import_ATPase"/>
</dbReference>
<dbReference type="PROSITE" id="PS50893">
    <property type="entry name" value="ABC_TRANSPORTER_2"/>
    <property type="match status" value="2"/>
</dbReference>
<keyword evidence="2 4" id="KW-0067">ATP-binding</keyword>
<dbReference type="SUPFAM" id="SSF52540">
    <property type="entry name" value="P-loop containing nucleoside triphosphate hydrolases"/>
    <property type="match status" value="2"/>
</dbReference>
<dbReference type="EMBL" id="FOFS01000004">
    <property type="protein sequence ID" value="SEQ14917.1"/>
    <property type="molecule type" value="Genomic_DNA"/>
</dbReference>
<dbReference type="RefSeq" id="WP_093283480.1">
    <property type="nucleotide sequence ID" value="NZ_FOFS01000004.1"/>
</dbReference>
<dbReference type="GO" id="GO:0016887">
    <property type="term" value="F:ATP hydrolysis activity"/>
    <property type="evidence" value="ECO:0007669"/>
    <property type="project" value="InterPro"/>
</dbReference>
<feature type="domain" description="ABC transporter" evidence="3">
    <location>
        <begin position="7"/>
        <end position="242"/>
    </location>
</feature>
<dbReference type="InterPro" id="IPR003593">
    <property type="entry name" value="AAA+_ATPase"/>
</dbReference>
<dbReference type="CDD" id="cd03216">
    <property type="entry name" value="ABC_Carb_Monos_I"/>
    <property type="match status" value="1"/>
</dbReference>
<dbReference type="Proteomes" id="UP000199233">
    <property type="component" value="Unassembled WGS sequence"/>
</dbReference>
<evidence type="ECO:0000256" key="1">
    <source>
        <dbReference type="ARBA" id="ARBA00022741"/>
    </source>
</evidence>
<dbReference type="SMART" id="SM00382">
    <property type="entry name" value="AAA"/>
    <property type="match status" value="1"/>
</dbReference>
<dbReference type="PROSITE" id="PS00211">
    <property type="entry name" value="ABC_TRANSPORTER_1"/>
    <property type="match status" value="1"/>
</dbReference>
<evidence type="ECO:0000256" key="2">
    <source>
        <dbReference type="ARBA" id="ARBA00022840"/>
    </source>
</evidence>
<protein>
    <submittedName>
        <fullName evidence="4">Nucleoside ABC transporter ATP-binding protein</fullName>
    </submittedName>
</protein>
<evidence type="ECO:0000259" key="3">
    <source>
        <dbReference type="PROSITE" id="PS50893"/>
    </source>
</evidence>
<dbReference type="AlphaFoldDB" id="A0A1H9DNM7"/>
<evidence type="ECO:0000313" key="5">
    <source>
        <dbReference type="Proteomes" id="UP000199233"/>
    </source>
</evidence>
<dbReference type="STRING" id="489703.SAMN04488038_104103"/>
<dbReference type="InterPro" id="IPR017871">
    <property type="entry name" value="ABC_transporter-like_CS"/>
</dbReference>
<dbReference type="InterPro" id="IPR003439">
    <property type="entry name" value="ABC_transporter-like_ATP-bd"/>
</dbReference>
<dbReference type="PANTHER" id="PTHR43790:SF4">
    <property type="entry name" value="GUANOSINE IMPORT ATP-BINDING PROTEIN NUPO"/>
    <property type="match status" value="1"/>
</dbReference>
<keyword evidence="1" id="KW-0547">Nucleotide-binding</keyword>
<reference evidence="4 5" key="1">
    <citation type="submission" date="2016-10" db="EMBL/GenBank/DDBJ databases">
        <authorList>
            <person name="de Groot N.N."/>
        </authorList>
    </citation>
    <scope>NUCLEOTIDE SEQUENCE [LARGE SCALE GENOMIC DNA]</scope>
    <source>
        <strain evidence="4 5">DSM 25927</strain>
    </source>
</reference>
<dbReference type="PANTHER" id="PTHR43790">
    <property type="entry name" value="CARBOHYDRATE TRANSPORT ATP-BINDING PROTEIN MG119-RELATED"/>
    <property type="match status" value="1"/>
</dbReference>
<feature type="domain" description="ABC transporter" evidence="3">
    <location>
        <begin position="271"/>
        <end position="515"/>
    </location>
</feature>
<name>A0A1H9DNM7_9GAMM</name>
<evidence type="ECO:0000313" key="4">
    <source>
        <dbReference type="EMBL" id="SEQ14917.1"/>
    </source>
</evidence>
<accession>A0A1H9DNM7</accession>
<keyword evidence="5" id="KW-1185">Reference proteome</keyword>
<dbReference type="GO" id="GO:0005524">
    <property type="term" value="F:ATP binding"/>
    <property type="evidence" value="ECO:0007669"/>
    <property type="project" value="UniProtKB-KW"/>
</dbReference>
<dbReference type="CDD" id="cd03215">
    <property type="entry name" value="ABC_Carb_Monos_II"/>
    <property type="match status" value="1"/>
</dbReference>
<sequence length="515" mass="55205">MSRALALEVIAAGKSFGAFRALDEVSLRVKPGSVHALLGENGAGKSTLVKGLIGYQSLDQGQVMVDGREVEIAHPRAAQKLGIGMVYQHFTVAPGLSVAENLLLATGKLPLHIRWGRVRAELSAFMDGAPFKLALDAPVSGLSAGEKQKLEILKQLYLQQRLLILDEPTSVLTVQEADEVLGLLRDMAHRGEISVLMITHKFGEVLAYADEVTVLRRGRLVAQAPVAEATHDKLARWIMGEPEAGESAEALLDDAATRRLPRAPGSREARLEVDRLSVLDDRGLPRVHEVSLAVHGGELVGLAGIAGNGQRELIEALSGQRSVLGGAIRVDGLPYAATRAQMRERRVFSLPEEPLYRGCVGKLSVAENIALRNFDQAPIRRLGGLVSYRAIRAQAQARIAAFKVRPPLPQRAMASLSGGNVQRAVLARELSEPVNVLIAANPVFGLDFRAVADIHARLLAARNAGAAVLVASDDLDELLQLADRLLVIRNGRIVYEVDAASADRAVIGGHMAAGH</sequence>
<dbReference type="Pfam" id="PF00005">
    <property type="entry name" value="ABC_tran"/>
    <property type="match status" value="2"/>
</dbReference>
<proteinExistence type="predicted"/>
<organism evidence="4 5">
    <name type="scientific">Solimonas aquatica</name>
    <dbReference type="NCBI Taxonomy" id="489703"/>
    <lineage>
        <taxon>Bacteria</taxon>
        <taxon>Pseudomonadati</taxon>
        <taxon>Pseudomonadota</taxon>
        <taxon>Gammaproteobacteria</taxon>
        <taxon>Nevskiales</taxon>
        <taxon>Nevskiaceae</taxon>
        <taxon>Solimonas</taxon>
    </lineage>
</organism>
<gene>
    <name evidence="4" type="ORF">SAMN04488038_104103</name>
</gene>
<dbReference type="OrthoDB" id="9776369at2"/>
<dbReference type="Gene3D" id="3.40.50.300">
    <property type="entry name" value="P-loop containing nucleotide triphosphate hydrolases"/>
    <property type="match status" value="2"/>
</dbReference>
<dbReference type="InterPro" id="IPR027417">
    <property type="entry name" value="P-loop_NTPase"/>
</dbReference>